<dbReference type="Gene3D" id="2.30.110.10">
    <property type="entry name" value="Electron Transport, Fmn-binding Protein, Chain A"/>
    <property type="match status" value="1"/>
</dbReference>
<dbReference type="InterPro" id="IPR012349">
    <property type="entry name" value="Split_barrel_FMN-bd"/>
</dbReference>
<feature type="domain" description="Pyridoxamine 5'-phosphate oxidase N-terminal" evidence="1">
    <location>
        <begin position="9"/>
        <end position="105"/>
    </location>
</feature>
<accession>A0A5J4QZE7</accession>
<evidence type="ECO:0000313" key="2">
    <source>
        <dbReference type="EMBL" id="KAA6326494.1"/>
    </source>
</evidence>
<dbReference type="PANTHER" id="PTHR34818">
    <property type="entry name" value="PROTEIN BLI-3"/>
    <property type="match status" value="1"/>
</dbReference>
<dbReference type="PANTHER" id="PTHR34818:SF1">
    <property type="entry name" value="PROTEIN BLI-3"/>
    <property type="match status" value="1"/>
</dbReference>
<proteinExistence type="predicted"/>
<name>A0A5J4QZE7_9ZZZZ</name>
<comment type="caution">
    <text evidence="2">The sequence shown here is derived from an EMBL/GenBank/DDBJ whole genome shotgun (WGS) entry which is preliminary data.</text>
</comment>
<reference evidence="2" key="1">
    <citation type="submission" date="2019-03" db="EMBL/GenBank/DDBJ databases">
        <title>Single cell metagenomics reveals metabolic interactions within the superorganism composed of flagellate Streblomastix strix and complex community of Bacteroidetes bacteria on its surface.</title>
        <authorList>
            <person name="Treitli S.C."/>
            <person name="Kolisko M."/>
            <person name="Husnik F."/>
            <person name="Keeling P."/>
            <person name="Hampl V."/>
        </authorList>
    </citation>
    <scope>NUCLEOTIDE SEQUENCE</scope>
    <source>
        <strain evidence="2">STM</strain>
    </source>
</reference>
<dbReference type="Pfam" id="PF01243">
    <property type="entry name" value="PNPOx_N"/>
    <property type="match status" value="1"/>
</dbReference>
<organism evidence="2">
    <name type="scientific">termite gut metagenome</name>
    <dbReference type="NCBI Taxonomy" id="433724"/>
    <lineage>
        <taxon>unclassified sequences</taxon>
        <taxon>metagenomes</taxon>
        <taxon>organismal metagenomes</taxon>
    </lineage>
</organism>
<dbReference type="InterPro" id="IPR011576">
    <property type="entry name" value="Pyridox_Oxase_N"/>
</dbReference>
<dbReference type="SUPFAM" id="SSF50475">
    <property type="entry name" value="FMN-binding split barrel"/>
    <property type="match status" value="1"/>
</dbReference>
<protein>
    <recommendedName>
        <fullName evidence="1">Pyridoxamine 5'-phosphate oxidase N-terminal domain-containing protein</fullName>
    </recommendedName>
</protein>
<dbReference type="AlphaFoldDB" id="A0A5J4QZE7"/>
<evidence type="ECO:0000259" key="1">
    <source>
        <dbReference type="Pfam" id="PF01243"/>
    </source>
</evidence>
<dbReference type="EMBL" id="SNRY01002157">
    <property type="protein sequence ID" value="KAA6326494.1"/>
    <property type="molecule type" value="Genomic_DNA"/>
</dbReference>
<dbReference type="InterPro" id="IPR052917">
    <property type="entry name" value="Stress-Dev_Protein"/>
</dbReference>
<gene>
    <name evidence="2" type="ORF">EZS27_024408</name>
</gene>
<sequence>MRTIQDCIQFTNENPICHLATVEGDQPRVRMLGFWFADETGFYFQTGSMKEISRQLEKNPKVEACFHKQEGTAGTVLRIAGKTEFVNDRALKEKVLEARPFLKSFGWTPESPELIIFRIVHGEAHFWTMEDNLKAKEIIRF</sequence>